<dbReference type="STRING" id="1416778.SAMN05443633_11689"/>
<organism evidence="2 3">
    <name type="scientific">Chryseobacterium arachidis</name>
    <dbReference type="NCBI Taxonomy" id="1416778"/>
    <lineage>
        <taxon>Bacteria</taxon>
        <taxon>Pseudomonadati</taxon>
        <taxon>Bacteroidota</taxon>
        <taxon>Flavobacteriia</taxon>
        <taxon>Flavobacteriales</taxon>
        <taxon>Weeksellaceae</taxon>
        <taxon>Chryseobacterium group</taxon>
        <taxon>Chryseobacterium</taxon>
    </lineage>
</organism>
<sequence>MKKLILSFALSMLSLTAFAQSQYEKIMTEKIGKLEACQSLDKFQTLANDFDRIGKKETQQWQPSYYAALAYIQKGRMQMRDGKMSELSVQANAADKYLDQAESIAGKDNSEIHLLRKMSYSLKMMKNPAERYMTDGMKAMEELKKAETLDPGNPRVALIKAEDTYFTPEQYGGSKTKGLEQFKTALEKFNAFKPKTAVDPNWGKSEAEYFLSQTPAK</sequence>
<dbReference type="OrthoDB" id="1150971at2"/>
<dbReference type="EMBL" id="FQUT01000016">
    <property type="protein sequence ID" value="SHG50564.1"/>
    <property type="molecule type" value="Genomic_DNA"/>
</dbReference>
<keyword evidence="3" id="KW-1185">Reference proteome</keyword>
<feature type="chain" id="PRO_5009911616" description="Tetratricopeptide repeat-containing protein" evidence="1">
    <location>
        <begin position="20"/>
        <end position="217"/>
    </location>
</feature>
<dbReference type="AlphaFoldDB" id="A0A1M5KCD5"/>
<dbReference type="Proteomes" id="UP000184518">
    <property type="component" value="Unassembled WGS sequence"/>
</dbReference>
<name>A0A1M5KCD5_9FLAO</name>
<dbReference type="RefSeq" id="WP_072963033.1">
    <property type="nucleotide sequence ID" value="NZ_FQUT01000016.1"/>
</dbReference>
<gene>
    <name evidence="2" type="ORF">SAMN05443633_11689</name>
</gene>
<reference evidence="3" key="1">
    <citation type="submission" date="2016-11" db="EMBL/GenBank/DDBJ databases">
        <authorList>
            <person name="Varghese N."/>
            <person name="Submissions S."/>
        </authorList>
    </citation>
    <scope>NUCLEOTIDE SEQUENCE [LARGE SCALE GENOMIC DNA]</scope>
    <source>
        <strain evidence="3">DSM 27619</strain>
    </source>
</reference>
<feature type="signal peptide" evidence="1">
    <location>
        <begin position="1"/>
        <end position="19"/>
    </location>
</feature>
<evidence type="ECO:0000256" key="1">
    <source>
        <dbReference type="SAM" id="SignalP"/>
    </source>
</evidence>
<accession>A0A1M5KCD5</accession>
<evidence type="ECO:0000313" key="3">
    <source>
        <dbReference type="Proteomes" id="UP000184518"/>
    </source>
</evidence>
<evidence type="ECO:0000313" key="2">
    <source>
        <dbReference type="EMBL" id="SHG50564.1"/>
    </source>
</evidence>
<protein>
    <recommendedName>
        <fullName evidence="4">Tetratricopeptide repeat-containing protein</fullName>
    </recommendedName>
</protein>
<evidence type="ECO:0008006" key="4">
    <source>
        <dbReference type="Google" id="ProtNLM"/>
    </source>
</evidence>
<proteinExistence type="predicted"/>
<keyword evidence="1" id="KW-0732">Signal</keyword>